<name>A0A9Q0G5C0_9ROSI</name>
<evidence type="ECO:0000313" key="3">
    <source>
        <dbReference type="EMBL" id="KAJ4842151.1"/>
    </source>
</evidence>
<feature type="domain" description="AAA-type ATPase N-terminal" evidence="2">
    <location>
        <begin position="1"/>
        <end position="65"/>
    </location>
</feature>
<dbReference type="InterPro" id="IPR025753">
    <property type="entry name" value="AAA_N_dom"/>
</dbReference>
<dbReference type="InterPro" id="IPR050747">
    <property type="entry name" value="Mitochondrial_chaperone_BCS1"/>
</dbReference>
<organism evidence="3 4">
    <name type="scientific">Turnera subulata</name>
    <dbReference type="NCBI Taxonomy" id="218843"/>
    <lineage>
        <taxon>Eukaryota</taxon>
        <taxon>Viridiplantae</taxon>
        <taxon>Streptophyta</taxon>
        <taxon>Embryophyta</taxon>
        <taxon>Tracheophyta</taxon>
        <taxon>Spermatophyta</taxon>
        <taxon>Magnoliopsida</taxon>
        <taxon>eudicotyledons</taxon>
        <taxon>Gunneridae</taxon>
        <taxon>Pentapetalae</taxon>
        <taxon>rosids</taxon>
        <taxon>fabids</taxon>
        <taxon>Malpighiales</taxon>
        <taxon>Passifloraceae</taxon>
        <taxon>Turnera</taxon>
    </lineage>
</organism>
<sequence>MYQASEVYLSTRITPSIFFDARITPSISQLNIFKHPGETEFSLIIGKGQTIVDTFEGMDLVWEFVATKTQQGGNDREGYNQSSDKAENRSAMLSFHKQHKDKVQETYLPYVVERANAIKIENRMVKIYSLGRNFKGVNLNHPSTFDTLAMDPVLKKELKDDLDRFIDRKVFYRRVGKIWKRGYLLWWSTSFRSNSDIRRMLTTTSNAEIAEELIKTHDVVAALSGLINFLTMKKHTNWEIEVDKSIKDEGNEN</sequence>
<dbReference type="Pfam" id="PF14363">
    <property type="entry name" value="AAA_assoc"/>
    <property type="match status" value="1"/>
</dbReference>
<dbReference type="AlphaFoldDB" id="A0A9Q0G5C0"/>
<dbReference type="PANTHER" id="PTHR23070">
    <property type="entry name" value="BCS1 AAA-TYPE ATPASE"/>
    <property type="match status" value="1"/>
</dbReference>
<keyword evidence="4" id="KW-1185">Reference proteome</keyword>
<comment type="caution">
    <text evidence="3">The sequence shown here is derived from an EMBL/GenBank/DDBJ whole genome shotgun (WGS) entry which is preliminary data.</text>
</comment>
<dbReference type="EMBL" id="JAKUCV010002573">
    <property type="protein sequence ID" value="KAJ4842151.1"/>
    <property type="molecule type" value="Genomic_DNA"/>
</dbReference>
<evidence type="ECO:0000313" key="4">
    <source>
        <dbReference type="Proteomes" id="UP001141552"/>
    </source>
</evidence>
<evidence type="ECO:0000256" key="1">
    <source>
        <dbReference type="ARBA" id="ARBA00022801"/>
    </source>
</evidence>
<accession>A0A9Q0G5C0</accession>
<keyword evidence="1" id="KW-0378">Hydrolase</keyword>
<dbReference type="SUPFAM" id="SSF52540">
    <property type="entry name" value="P-loop containing nucleoside triphosphate hydrolases"/>
    <property type="match status" value="1"/>
</dbReference>
<proteinExistence type="predicted"/>
<evidence type="ECO:0000259" key="2">
    <source>
        <dbReference type="Pfam" id="PF14363"/>
    </source>
</evidence>
<dbReference type="OrthoDB" id="10251412at2759"/>
<protein>
    <recommendedName>
        <fullName evidence="2">AAA-type ATPase N-terminal domain-containing protein</fullName>
    </recommendedName>
</protein>
<gene>
    <name evidence="3" type="ORF">Tsubulata_043819</name>
</gene>
<dbReference type="Proteomes" id="UP001141552">
    <property type="component" value="Unassembled WGS sequence"/>
</dbReference>
<reference evidence="3" key="1">
    <citation type="submission" date="2022-02" db="EMBL/GenBank/DDBJ databases">
        <authorList>
            <person name="Henning P.M."/>
            <person name="McCubbin A.G."/>
            <person name="Shore J.S."/>
        </authorList>
    </citation>
    <scope>NUCLEOTIDE SEQUENCE</scope>
    <source>
        <strain evidence="3">F60SS</strain>
        <tissue evidence="3">Leaves</tissue>
    </source>
</reference>
<dbReference type="InterPro" id="IPR027417">
    <property type="entry name" value="P-loop_NTPase"/>
</dbReference>
<reference evidence="3" key="2">
    <citation type="journal article" date="2023" name="Plants (Basel)">
        <title>Annotation of the Turnera subulata (Passifloraceae) Draft Genome Reveals the S-Locus Evolved after the Divergence of Turneroideae from Passifloroideae in a Stepwise Manner.</title>
        <authorList>
            <person name="Henning P.M."/>
            <person name="Roalson E.H."/>
            <person name="Mir W."/>
            <person name="McCubbin A.G."/>
            <person name="Shore J.S."/>
        </authorList>
    </citation>
    <scope>NUCLEOTIDE SEQUENCE</scope>
    <source>
        <strain evidence="3">F60SS</strain>
    </source>
</reference>
<dbReference type="GO" id="GO:0016787">
    <property type="term" value="F:hydrolase activity"/>
    <property type="evidence" value="ECO:0007669"/>
    <property type="project" value="UniProtKB-KW"/>
</dbReference>